<dbReference type="EC" id="2.7.13.3" evidence="2"/>
<keyword evidence="5" id="KW-0808">Transferase</keyword>
<dbReference type="InterPro" id="IPR003594">
    <property type="entry name" value="HATPase_dom"/>
</dbReference>
<dbReference type="InterPro" id="IPR004358">
    <property type="entry name" value="Sig_transdc_His_kin-like_C"/>
</dbReference>
<keyword evidence="14" id="KW-1185">Reference proteome</keyword>
<dbReference type="Gene3D" id="2.30.30.40">
    <property type="entry name" value="SH3 Domains"/>
    <property type="match status" value="1"/>
</dbReference>
<dbReference type="Proteomes" id="UP000188879">
    <property type="component" value="Unassembled WGS sequence"/>
</dbReference>
<dbReference type="Pfam" id="PF02518">
    <property type="entry name" value="HATPase_c"/>
    <property type="match status" value="1"/>
</dbReference>
<evidence type="ECO:0000256" key="6">
    <source>
        <dbReference type="ARBA" id="ARBA00022777"/>
    </source>
</evidence>
<protein>
    <recommendedName>
        <fullName evidence="3">Chemotaxis protein CheA</fullName>
        <ecNumber evidence="2">2.7.13.3</ecNumber>
    </recommendedName>
</protein>
<dbReference type="InterPro" id="IPR002545">
    <property type="entry name" value="CheW-lke_dom"/>
</dbReference>
<feature type="domain" description="Histidine kinase" evidence="10">
    <location>
        <begin position="318"/>
        <end position="521"/>
    </location>
</feature>
<dbReference type="PROSITE" id="PS50851">
    <property type="entry name" value="CHEW"/>
    <property type="match status" value="1"/>
</dbReference>
<feature type="domain" description="CheW-like" evidence="11">
    <location>
        <begin position="523"/>
        <end position="655"/>
    </location>
</feature>
<dbReference type="PROSITE" id="PS50894">
    <property type="entry name" value="HPT"/>
    <property type="match status" value="1"/>
</dbReference>
<comment type="function">
    <text evidence="8">Involved in the transmission of sensory signals from the chemoreceptors to the flagellar motors. CheA is autophosphorylated; it can transfer its phosphate group to either CheB or CheY.</text>
</comment>
<evidence type="ECO:0000256" key="5">
    <source>
        <dbReference type="ARBA" id="ARBA00022679"/>
    </source>
</evidence>
<sequence length="663" mass="68351">MDELLAQFLVEAPELAQQLAEALLALERMPGPGQALDAAFRHAHTLKGSVQLFDLPPLAGLLHAAEDLLGALRAGDRAPDAAALDALMAAAGAVEGWIMGLARDGAGIGLPAEAAALGARHEAALRALLDGPAVPAAAEPAAALAWLPALLAEAADPLAEARSGSQPVTALHYRPAADCFFLGDDPFGLLRRLPGLIALRVTPRAAWDLESFDPFACNLDFAALSTAAPEALRQHMRFVADQVEWAGVAAAEPPASPTVAATRDPGQRLLRVEAARIDGMMDMVAELVVAKTGLAGLAREAGGPATPLGRSLAARGAEIDRLVAGLHRAVLGLRLVPLAQAFRRLPRLARELSAQLGKPVALQIEGEEVEADKSVVDALAEPLLHLLRNALDHGVEPPEARRAAGKSEAGRITLSARRQGDQIQVTLEDDGAGLDTAKLRRVAGERGLLPPAELDALDEAAAMALIFRAGFSTAAAVTGISGRGVGMDAVRAAIEALGGRVSVASRPGQGTSFRLTLPRATVITRVVLLRLGEARFGVPIEAVAETLRLPEAAITRLAEGEAFVLRGRALPLLRLSDLLGLPAAPAGTERRILVTAGPAPCGIAVDGFAERLDVMLRPMGGLLAGLPGALGTALLGDGVVLVVLDLDELAGGAAAPLPEAALS</sequence>
<dbReference type="AlphaFoldDB" id="A0A1V2H731"/>
<dbReference type="SMART" id="SM00073">
    <property type="entry name" value="HPT"/>
    <property type="match status" value="1"/>
</dbReference>
<evidence type="ECO:0000256" key="9">
    <source>
        <dbReference type="PROSITE-ProRule" id="PRU00110"/>
    </source>
</evidence>
<dbReference type="InterPro" id="IPR036641">
    <property type="entry name" value="HPT_dom_sf"/>
</dbReference>
<dbReference type="Pfam" id="PF01627">
    <property type="entry name" value="Hpt"/>
    <property type="match status" value="1"/>
</dbReference>
<dbReference type="SUPFAM" id="SSF50341">
    <property type="entry name" value="CheW-like"/>
    <property type="match status" value="1"/>
</dbReference>
<dbReference type="InterPro" id="IPR005467">
    <property type="entry name" value="His_kinase_dom"/>
</dbReference>
<dbReference type="GO" id="GO:0006935">
    <property type="term" value="P:chemotaxis"/>
    <property type="evidence" value="ECO:0007669"/>
    <property type="project" value="InterPro"/>
</dbReference>
<evidence type="ECO:0000259" key="11">
    <source>
        <dbReference type="PROSITE" id="PS50851"/>
    </source>
</evidence>
<keyword evidence="7" id="KW-0902">Two-component regulatory system</keyword>
<dbReference type="Pfam" id="PF02895">
    <property type="entry name" value="H-kinase_dim"/>
    <property type="match status" value="1"/>
</dbReference>
<evidence type="ECO:0000256" key="7">
    <source>
        <dbReference type="ARBA" id="ARBA00023012"/>
    </source>
</evidence>
<evidence type="ECO:0000256" key="4">
    <source>
        <dbReference type="ARBA" id="ARBA00022553"/>
    </source>
</evidence>
<dbReference type="Gene3D" id="3.30.565.10">
    <property type="entry name" value="Histidine kinase-like ATPase, C-terminal domain"/>
    <property type="match status" value="1"/>
</dbReference>
<evidence type="ECO:0000256" key="8">
    <source>
        <dbReference type="ARBA" id="ARBA00035100"/>
    </source>
</evidence>
<evidence type="ECO:0000256" key="2">
    <source>
        <dbReference type="ARBA" id="ARBA00012438"/>
    </source>
</evidence>
<comment type="caution">
    <text evidence="13">The sequence shown here is derived from an EMBL/GenBank/DDBJ whole genome shotgun (WGS) entry which is preliminary data.</text>
</comment>
<keyword evidence="6" id="KW-0418">Kinase</keyword>
<dbReference type="InterPro" id="IPR037006">
    <property type="entry name" value="CheA-like_homodim_sf"/>
</dbReference>
<dbReference type="InterPro" id="IPR036097">
    <property type="entry name" value="HisK_dim/P_sf"/>
</dbReference>
<feature type="domain" description="HPt" evidence="12">
    <location>
        <begin position="1"/>
        <end position="101"/>
    </location>
</feature>
<dbReference type="InterPro" id="IPR004105">
    <property type="entry name" value="CheA-like_dim"/>
</dbReference>
<dbReference type="FunFam" id="3.30.565.10:FF:000016">
    <property type="entry name" value="Chemotaxis protein CheA, putative"/>
    <property type="match status" value="1"/>
</dbReference>
<evidence type="ECO:0000313" key="13">
    <source>
        <dbReference type="EMBL" id="ONG56752.1"/>
    </source>
</evidence>
<dbReference type="SMART" id="SM00387">
    <property type="entry name" value="HATPase_c"/>
    <property type="match status" value="1"/>
</dbReference>
<dbReference type="Gene3D" id="1.10.287.560">
    <property type="entry name" value="Histidine kinase CheA-like, homodimeric domain"/>
    <property type="match status" value="1"/>
</dbReference>
<dbReference type="InterPro" id="IPR036890">
    <property type="entry name" value="HATPase_C_sf"/>
</dbReference>
<dbReference type="InterPro" id="IPR008207">
    <property type="entry name" value="Sig_transdc_His_kin_Hpt_dom"/>
</dbReference>
<evidence type="ECO:0000259" key="12">
    <source>
        <dbReference type="PROSITE" id="PS50894"/>
    </source>
</evidence>
<dbReference type="PANTHER" id="PTHR43395:SF8">
    <property type="entry name" value="HISTIDINE KINASE"/>
    <property type="match status" value="1"/>
</dbReference>
<evidence type="ECO:0000259" key="10">
    <source>
        <dbReference type="PROSITE" id="PS50109"/>
    </source>
</evidence>
<dbReference type="GO" id="GO:0000155">
    <property type="term" value="F:phosphorelay sensor kinase activity"/>
    <property type="evidence" value="ECO:0007669"/>
    <property type="project" value="InterPro"/>
</dbReference>
<accession>A0A1V2H731</accession>
<dbReference type="EMBL" id="MLCO01000035">
    <property type="protein sequence ID" value="ONG56752.1"/>
    <property type="molecule type" value="Genomic_DNA"/>
</dbReference>
<organism evidence="13 14">
    <name type="scientific">Teichococcus deserti</name>
    <dbReference type="NCBI Taxonomy" id="1817963"/>
    <lineage>
        <taxon>Bacteria</taxon>
        <taxon>Pseudomonadati</taxon>
        <taxon>Pseudomonadota</taxon>
        <taxon>Alphaproteobacteria</taxon>
        <taxon>Acetobacterales</taxon>
        <taxon>Roseomonadaceae</taxon>
        <taxon>Roseomonas</taxon>
    </lineage>
</organism>
<dbReference type="PROSITE" id="PS50109">
    <property type="entry name" value="HIS_KIN"/>
    <property type="match status" value="1"/>
</dbReference>
<dbReference type="InterPro" id="IPR036061">
    <property type="entry name" value="CheW-like_dom_sf"/>
</dbReference>
<dbReference type="CDD" id="cd16916">
    <property type="entry name" value="HATPase_CheA-like"/>
    <property type="match status" value="1"/>
</dbReference>
<dbReference type="SMART" id="SM00260">
    <property type="entry name" value="CheW"/>
    <property type="match status" value="1"/>
</dbReference>
<evidence type="ECO:0000256" key="1">
    <source>
        <dbReference type="ARBA" id="ARBA00000085"/>
    </source>
</evidence>
<evidence type="ECO:0000313" key="14">
    <source>
        <dbReference type="Proteomes" id="UP000188879"/>
    </source>
</evidence>
<dbReference type="Pfam" id="PF01584">
    <property type="entry name" value="CheW"/>
    <property type="match status" value="1"/>
</dbReference>
<dbReference type="SUPFAM" id="SSF47226">
    <property type="entry name" value="Histidine-containing phosphotransfer domain, HPT domain"/>
    <property type="match status" value="1"/>
</dbReference>
<dbReference type="PANTHER" id="PTHR43395">
    <property type="entry name" value="SENSOR HISTIDINE KINASE CHEA"/>
    <property type="match status" value="1"/>
</dbReference>
<dbReference type="GO" id="GO:0005737">
    <property type="term" value="C:cytoplasm"/>
    <property type="evidence" value="ECO:0007669"/>
    <property type="project" value="InterPro"/>
</dbReference>
<dbReference type="CDD" id="cd00088">
    <property type="entry name" value="HPT"/>
    <property type="match status" value="1"/>
</dbReference>
<name>A0A1V2H731_9PROT</name>
<dbReference type="SUPFAM" id="SSF55874">
    <property type="entry name" value="ATPase domain of HSP90 chaperone/DNA topoisomerase II/histidine kinase"/>
    <property type="match status" value="1"/>
</dbReference>
<dbReference type="OrthoDB" id="9803176at2"/>
<feature type="modified residue" description="Phosphohistidine" evidence="9">
    <location>
        <position position="44"/>
    </location>
</feature>
<proteinExistence type="predicted"/>
<dbReference type="SUPFAM" id="SSF47384">
    <property type="entry name" value="Homodimeric domain of signal transducing histidine kinase"/>
    <property type="match status" value="1"/>
</dbReference>
<dbReference type="Gene3D" id="1.20.120.160">
    <property type="entry name" value="HPT domain"/>
    <property type="match status" value="1"/>
</dbReference>
<dbReference type="PRINTS" id="PR00344">
    <property type="entry name" value="BCTRLSENSOR"/>
</dbReference>
<dbReference type="SMART" id="SM01231">
    <property type="entry name" value="H-kinase_dim"/>
    <property type="match status" value="1"/>
</dbReference>
<evidence type="ECO:0000256" key="3">
    <source>
        <dbReference type="ARBA" id="ARBA00021495"/>
    </source>
</evidence>
<comment type="catalytic activity">
    <reaction evidence="1">
        <text>ATP + protein L-histidine = ADP + protein N-phospho-L-histidine.</text>
        <dbReference type="EC" id="2.7.13.3"/>
    </reaction>
</comment>
<keyword evidence="4 9" id="KW-0597">Phosphoprotein</keyword>
<reference evidence="13 14" key="1">
    <citation type="submission" date="2016-10" db="EMBL/GenBank/DDBJ databases">
        <title>Draft Genome sequence of Roseomonas sp. strain M3.</title>
        <authorList>
            <person name="Subhash Y."/>
            <person name="Lee S."/>
        </authorList>
    </citation>
    <scope>NUCLEOTIDE SEQUENCE [LARGE SCALE GENOMIC DNA]</scope>
    <source>
        <strain evidence="13 14">M3</strain>
    </source>
</reference>
<dbReference type="InterPro" id="IPR051315">
    <property type="entry name" value="Bact_Chemotaxis_CheA"/>
</dbReference>
<gene>
    <name evidence="13" type="ORF">BKE38_05320</name>
</gene>